<protein>
    <submittedName>
        <fullName evidence="6">Plant intracellular Ras-group-related LRR protein 5</fullName>
    </submittedName>
</protein>
<name>A0AAE2C076_9LAMI</name>
<feature type="domain" description="Disease resistance R13L4/SHOC-2-like LRR" evidence="5">
    <location>
        <begin position="206"/>
        <end position="304"/>
    </location>
</feature>
<dbReference type="GO" id="GO:0006952">
    <property type="term" value="P:defense response"/>
    <property type="evidence" value="ECO:0007669"/>
    <property type="project" value="UniProtKB-ARBA"/>
</dbReference>
<dbReference type="PANTHER" id="PTHR48051:SF54">
    <property type="entry name" value="LEUCINE-RICH REPEAT-CONTAINING PROTEIN"/>
    <property type="match status" value="1"/>
</dbReference>
<evidence type="ECO:0000313" key="6">
    <source>
        <dbReference type="EMBL" id="KAK4404238.1"/>
    </source>
</evidence>
<dbReference type="GO" id="GO:0005737">
    <property type="term" value="C:cytoplasm"/>
    <property type="evidence" value="ECO:0007669"/>
    <property type="project" value="TreeGrafter"/>
</dbReference>
<gene>
    <name evidence="6" type="ORF">Sango_0792400</name>
</gene>
<sequence length="533" mass="59371">MASAATDHPPPAYVETVEEITRIYKSLPSRPSVEEVEAAVSVLHTVETEEKVQLEEISKQRRPEDVSPELFSVLQEVRKAMVSFQCHKQRKEAVQLVELDRALQVFDGLIQKASALVSGDAFSEEVPDLGGGDGEVERKLVISEEKDVECADHEDVKSGDEMKGFLPMSSSSKAIVLSSGEGEIEQLNLMKVAAVIENCAKTGASVLDLQGKLMDKIEWLPYSLGKLSTLTELYLSENRIMALPTSIGSLNTLMKLDLRANQLINLPSSFGDLQNLADLDLSANLLKSLPESFGNLKNLISLDLSSNRYSNLPNTVGNLISLQRLIVQTNDLEELPHTIGLCSSLVELRLDFNQLKALPESVGKLERLEILTLHYNRVKRLPSTMGNLSHLKELDVSFNELEIIPEALCSAVSLEKLNVGKNFADLRMLPESLGNLEMLEELDISDNQIKVLPDTFRFLSRLRNLRVDQTPLEVPPREVTKLGAQVVVQYMANFVAERDMKSRQIKKKRGFFSYICPLLCLALGRDSFPRARM</sequence>
<proteinExistence type="inferred from homology"/>
<evidence type="ECO:0000256" key="2">
    <source>
        <dbReference type="ARBA" id="ARBA00022737"/>
    </source>
</evidence>
<organism evidence="6 7">
    <name type="scientific">Sesamum angolense</name>
    <dbReference type="NCBI Taxonomy" id="2727404"/>
    <lineage>
        <taxon>Eukaryota</taxon>
        <taxon>Viridiplantae</taxon>
        <taxon>Streptophyta</taxon>
        <taxon>Embryophyta</taxon>
        <taxon>Tracheophyta</taxon>
        <taxon>Spermatophyta</taxon>
        <taxon>Magnoliopsida</taxon>
        <taxon>eudicotyledons</taxon>
        <taxon>Gunneridae</taxon>
        <taxon>Pentapetalae</taxon>
        <taxon>asterids</taxon>
        <taxon>lamiids</taxon>
        <taxon>Lamiales</taxon>
        <taxon>Pedaliaceae</taxon>
        <taxon>Sesamum</taxon>
    </lineage>
</organism>
<keyword evidence="7" id="KW-1185">Reference proteome</keyword>
<evidence type="ECO:0000256" key="1">
    <source>
        <dbReference type="ARBA" id="ARBA00022614"/>
    </source>
</evidence>
<dbReference type="Pfam" id="PF23598">
    <property type="entry name" value="LRR_14"/>
    <property type="match status" value="1"/>
</dbReference>
<dbReference type="InterPro" id="IPR050216">
    <property type="entry name" value="LRR_domain-containing"/>
</dbReference>
<dbReference type="SMART" id="SM00365">
    <property type="entry name" value="LRR_SD22"/>
    <property type="match status" value="4"/>
</dbReference>
<dbReference type="SUPFAM" id="SSF52058">
    <property type="entry name" value="L domain-like"/>
    <property type="match status" value="1"/>
</dbReference>
<evidence type="ECO:0000256" key="4">
    <source>
        <dbReference type="ARBA" id="ARBA00037519"/>
    </source>
</evidence>
<keyword evidence="2" id="KW-0677">Repeat</keyword>
<keyword evidence="1" id="KW-0433">Leucine-rich repeat</keyword>
<comment type="similarity">
    <text evidence="3">Belongs to the SHOC2 family.</text>
</comment>
<dbReference type="Proteomes" id="UP001289374">
    <property type="component" value="Unassembled WGS sequence"/>
</dbReference>
<evidence type="ECO:0000256" key="3">
    <source>
        <dbReference type="ARBA" id="ARBA00023786"/>
    </source>
</evidence>
<dbReference type="GO" id="GO:0051707">
    <property type="term" value="P:response to other organism"/>
    <property type="evidence" value="ECO:0007669"/>
    <property type="project" value="UniProtKB-ARBA"/>
</dbReference>
<dbReference type="Pfam" id="PF13855">
    <property type="entry name" value="LRR_8"/>
    <property type="match status" value="1"/>
</dbReference>
<reference evidence="6" key="2">
    <citation type="journal article" date="2024" name="Plant">
        <title>Genomic evolution and insights into agronomic trait innovations of Sesamum species.</title>
        <authorList>
            <person name="Miao H."/>
            <person name="Wang L."/>
            <person name="Qu L."/>
            <person name="Liu H."/>
            <person name="Sun Y."/>
            <person name="Le M."/>
            <person name="Wang Q."/>
            <person name="Wei S."/>
            <person name="Zheng Y."/>
            <person name="Lin W."/>
            <person name="Duan Y."/>
            <person name="Cao H."/>
            <person name="Xiong S."/>
            <person name="Wang X."/>
            <person name="Wei L."/>
            <person name="Li C."/>
            <person name="Ma Q."/>
            <person name="Ju M."/>
            <person name="Zhao R."/>
            <person name="Li G."/>
            <person name="Mu C."/>
            <person name="Tian Q."/>
            <person name="Mei H."/>
            <person name="Zhang T."/>
            <person name="Gao T."/>
            <person name="Zhang H."/>
        </authorList>
    </citation>
    <scope>NUCLEOTIDE SEQUENCE</scope>
    <source>
        <strain evidence="6">K16</strain>
    </source>
</reference>
<dbReference type="EMBL" id="JACGWL010000004">
    <property type="protein sequence ID" value="KAK4404238.1"/>
    <property type="molecule type" value="Genomic_DNA"/>
</dbReference>
<dbReference type="PANTHER" id="PTHR48051">
    <property type="match status" value="1"/>
</dbReference>
<dbReference type="FunFam" id="3.80.10.10:FF:000405">
    <property type="entry name" value="Plant intracellular Ras-group-related LRR protein 4"/>
    <property type="match status" value="1"/>
</dbReference>
<evidence type="ECO:0000313" key="7">
    <source>
        <dbReference type="Proteomes" id="UP001289374"/>
    </source>
</evidence>
<accession>A0AAE2C076</accession>
<comment type="function">
    <text evidence="4">Leucine-rich repeat protein that likely mediates protein interactions, possibly in the context of signal transduction.</text>
</comment>
<dbReference type="InterPro" id="IPR055414">
    <property type="entry name" value="LRR_R13L4/SHOC2-like"/>
</dbReference>
<dbReference type="InterPro" id="IPR032675">
    <property type="entry name" value="LRR_dom_sf"/>
</dbReference>
<dbReference type="SMART" id="SM00364">
    <property type="entry name" value="LRR_BAC"/>
    <property type="match status" value="10"/>
</dbReference>
<dbReference type="InterPro" id="IPR001611">
    <property type="entry name" value="Leu-rich_rpt"/>
</dbReference>
<dbReference type="AlphaFoldDB" id="A0AAE2C076"/>
<dbReference type="Pfam" id="PF00560">
    <property type="entry name" value="LRR_1"/>
    <property type="match status" value="1"/>
</dbReference>
<dbReference type="InterPro" id="IPR003591">
    <property type="entry name" value="Leu-rich_rpt_typical-subtyp"/>
</dbReference>
<dbReference type="PROSITE" id="PS51450">
    <property type="entry name" value="LRR"/>
    <property type="match status" value="2"/>
</dbReference>
<dbReference type="SMART" id="SM00369">
    <property type="entry name" value="LRR_TYP"/>
    <property type="match status" value="8"/>
</dbReference>
<comment type="caution">
    <text evidence="6">The sequence shown here is derived from an EMBL/GenBank/DDBJ whole genome shotgun (WGS) entry which is preliminary data.</text>
</comment>
<reference evidence="6" key="1">
    <citation type="submission" date="2020-06" db="EMBL/GenBank/DDBJ databases">
        <authorList>
            <person name="Li T."/>
            <person name="Hu X."/>
            <person name="Zhang T."/>
            <person name="Song X."/>
            <person name="Zhang H."/>
            <person name="Dai N."/>
            <person name="Sheng W."/>
            <person name="Hou X."/>
            <person name="Wei L."/>
        </authorList>
    </citation>
    <scope>NUCLEOTIDE SEQUENCE</scope>
    <source>
        <strain evidence="6">K16</strain>
        <tissue evidence="6">Leaf</tissue>
    </source>
</reference>
<evidence type="ECO:0000259" key="5">
    <source>
        <dbReference type="Pfam" id="PF23598"/>
    </source>
</evidence>
<dbReference type="Gene3D" id="3.80.10.10">
    <property type="entry name" value="Ribonuclease Inhibitor"/>
    <property type="match status" value="1"/>
</dbReference>